<dbReference type="NCBIfam" id="NF003974">
    <property type="entry name" value="PRK05467.1-3"/>
    <property type="match status" value="1"/>
</dbReference>
<dbReference type="InterPro" id="IPR006620">
    <property type="entry name" value="Pro_4_hyd_alph"/>
</dbReference>
<dbReference type="PROSITE" id="PS51471">
    <property type="entry name" value="FE2OG_OXY"/>
    <property type="match status" value="1"/>
</dbReference>
<evidence type="ECO:0000256" key="6">
    <source>
        <dbReference type="ARBA" id="ARBA00023004"/>
    </source>
</evidence>
<evidence type="ECO:0000256" key="2">
    <source>
        <dbReference type="ARBA" id="ARBA00022723"/>
    </source>
</evidence>
<comment type="cofactor">
    <cofactor evidence="7">
        <name>Fe(2+)</name>
        <dbReference type="ChEBI" id="CHEBI:29033"/>
    </cofactor>
    <text evidence="7">Binds 1 Fe(2+) ion per subunit.</text>
</comment>
<evidence type="ECO:0000256" key="7">
    <source>
        <dbReference type="HAMAP-Rule" id="MF_00657"/>
    </source>
</evidence>
<dbReference type="PANTHER" id="PTHR41536:SF1">
    <property type="entry name" value="PKHD-TYPE HYDROXYLASE YBIX"/>
    <property type="match status" value="1"/>
</dbReference>
<sequence length="227" mass="25161">MLITIPNVLTREEVTEFRKMLDAADWDDGKTTAGAQSASVKNNRQLPPTGDVAQALGQRILQALTANPLFLSAALPSKILPPMFNRYESGETFGMHVDNAIRVNPLTQERLRTDLSMTVFLSDPDDYDGGVLVVEDHYGTQEVKLPAGDMVLYPSTSLHEVTPVTKGARVSSFFWLQSMVRDNAQRTILFDLDQTIQTLAGRAGADDPEVVRLTGIYHNLIRLWSET</sequence>
<proteinExistence type="inferred from homology"/>
<dbReference type="PANTHER" id="PTHR41536">
    <property type="entry name" value="PKHD-TYPE HYDROXYLASE YBIX"/>
    <property type="match status" value="1"/>
</dbReference>
<dbReference type="Proteomes" id="UP000236752">
    <property type="component" value="Unassembled WGS sequence"/>
</dbReference>
<dbReference type="InterPro" id="IPR044862">
    <property type="entry name" value="Pro_4_hyd_alph_FE2OG_OXY"/>
</dbReference>
<protein>
    <submittedName>
        <fullName evidence="9">PKHD-type hydroxylase</fullName>
    </submittedName>
</protein>
<dbReference type="GO" id="GO:0005506">
    <property type="term" value="F:iron ion binding"/>
    <property type="evidence" value="ECO:0007669"/>
    <property type="project" value="UniProtKB-UniRule"/>
</dbReference>
<evidence type="ECO:0000313" key="9">
    <source>
        <dbReference type="EMBL" id="SEG44809.1"/>
    </source>
</evidence>
<keyword evidence="5 7" id="KW-0560">Oxidoreductase</keyword>
<keyword evidence="2 7" id="KW-0479">Metal-binding</keyword>
<evidence type="ECO:0000256" key="3">
    <source>
        <dbReference type="ARBA" id="ARBA00022896"/>
    </source>
</evidence>
<dbReference type="NCBIfam" id="NF003975">
    <property type="entry name" value="PRK05467.1-4"/>
    <property type="match status" value="1"/>
</dbReference>
<feature type="binding site" evidence="7">
    <location>
        <position position="98"/>
    </location>
    <ligand>
        <name>Fe cation</name>
        <dbReference type="ChEBI" id="CHEBI:24875"/>
    </ligand>
</feature>
<accession>A0A1H6A7T8</accession>
<feature type="binding site" evidence="7">
    <location>
        <position position="96"/>
    </location>
    <ligand>
        <name>Fe cation</name>
        <dbReference type="ChEBI" id="CHEBI:24875"/>
    </ligand>
</feature>
<reference evidence="9 10" key="1">
    <citation type="submission" date="2016-10" db="EMBL/GenBank/DDBJ databases">
        <authorList>
            <person name="de Groot N.N."/>
        </authorList>
    </citation>
    <scope>NUCLEOTIDE SEQUENCE [LARGE SCALE GENOMIC DNA]</scope>
    <source>
        <strain evidence="9 10">DSM 26915</strain>
    </source>
</reference>
<dbReference type="InterPro" id="IPR005123">
    <property type="entry name" value="Oxoglu/Fe-dep_dioxygenase_dom"/>
</dbReference>
<name>A0A1H6A7T8_9RHOB</name>
<dbReference type="RefSeq" id="WP_103911209.1">
    <property type="nucleotide sequence ID" value="NZ_FNUZ01000004.1"/>
</dbReference>
<dbReference type="GO" id="GO:0031418">
    <property type="term" value="F:L-ascorbic acid binding"/>
    <property type="evidence" value="ECO:0007669"/>
    <property type="project" value="UniProtKB-KW"/>
</dbReference>
<keyword evidence="3 7" id="KW-0847">Vitamin C</keyword>
<feature type="binding site" evidence="7">
    <location>
        <position position="159"/>
    </location>
    <ligand>
        <name>Fe cation</name>
        <dbReference type="ChEBI" id="CHEBI:24875"/>
    </ligand>
</feature>
<dbReference type="HAMAP" id="MF_00657">
    <property type="entry name" value="Hydroxyl_YbiX"/>
    <property type="match status" value="1"/>
</dbReference>
<dbReference type="InterPro" id="IPR023550">
    <property type="entry name" value="PKHD_hydroxylase"/>
</dbReference>
<dbReference type="GO" id="GO:0006879">
    <property type="term" value="P:intracellular iron ion homeostasis"/>
    <property type="evidence" value="ECO:0007669"/>
    <property type="project" value="TreeGrafter"/>
</dbReference>
<dbReference type="SUPFAM" id="SSF51197">
    <property type="entry name" value="Clavaminate synthase-like"/>
    <property type="match status" value="1"/>
</dbReference>
<dbReference type="AlphaFoldDB" id="A0A1H6A7T8"/>
<evidence type="ECO:0000256" key="5">
    <source>
        <dbReference type="ARBA" id="ARBA00023002"/>
    </source>
</evidence>
<keyword evidence="6 7" id="KW-0408">Iron</keyword>
<feature type="binding site" evidence="7">
    <location>
        <position position="169"/>
    </location>
    <ligand>
        <name>2-oxoglutarate</name>
        <dbReference type="ChEBI" id="CHEBI:16810"/>
    </ligand>
</feature>
<evidence type="ECO:0000256" key="4">
    <source>
        <dbReference type="ARBA" id="ARBA00022964"/>
    </source>
</evidence>
<evidence type="ECO:0000256" key="1">
    <source>
        <dbReference type="ARBA" id="ARBA00001961"/>
    </source>
</evidence>
<evidence type="ECO:0000259" key="8">
    <source>
        <dbReference type="PROSITE" id="PS51471"/>
    </source>
</evidence>
<dbReference type="Gene3D" id="4.10.860.20">
    <property type="entry name" value="Rabenosyn, Rab binding domain"/>
    <property type="match status" value="1"/>
</dbReference>
<evidence type="ECO:0000313" key="10">
    <source>
        <dbReference type="Proteomes" id="UP000236752"/>
    </source>
</evidence>
<dbReference type="GO" id="GO:0016706">
    <property type="term" value="F:2-oxoglutarate-dependent dioxygenase activity"/>
    <property type="evidence" value="ECO:0007669"/>
    <property type="project" value="UniProtKB-UniRule"/>
</dbReference>
<dbReference type="OrthoDB" id="9812472at2"/>
<dbReference type="Pfam" id="PF18331">
    <property type="entry name" value="PKHD_C"/>
    <property type="match status" value="1"/>
</dbReference>
<keyword evidence="10" id="KW-1185">Reference proteome</keyword>
<dbReference type="Gene3D" id="2.60.120.620">
    <property type="entry name" value="q2cbj1_9rhob like domain"/>
    <property type="match status" value="1"/>
</dbReference>
<dbReference type="GO" id="GO:0006974">
    <property type="term" value="P:DNA damage response"/>
    <property type="evidence" value="ECO:0007669"/>
    <property type="project" value="TreeGrafter"/>
</dbReference>
<keyword evidence="4 7" id="KW-0223">Dioxygenase</keyword>
<comment type="cofactor">
    <cofactor evidence="1 7">
        <name>L-ascorbate</name>
        <dbReference type="ChEBI" id="CHEBI:38290"/>
    </cofactor>
</comment>
<gene>
    <name evidence="9" type="ORF">SAMN04488045_2905</name>
</gene>
<dbReference type="InterPro" id="IPR041097">
    <property type="entry name" value="PKHD_C"/>
</dbReference>
<organism evidence="9 10">
    <name type="scientific">Thalassococcus halodurans</name>
    <dbReference type="NCBI Taxonomy" id="373675"/>
    <lineage>
        <taxon>Bacteria</taxon>
        <taxon>Pseudomonadati</taxon>
        <taxon>Pseudomonadota</taxon>
        <taxon>Alphaproteobacteria</taxon>
        <taxon>Rhodobacterales</taxon>
        <taxon>Roseobacteraceae</taxon>
        <taxon>Thalassococcus</taxon>
    </lineage>
</organism>
<dbReference type="SMART" id="SM00702">
    <property type="entry name" value="P4Hc"/>
    <property type="match status" value="1"/>
</dbReference>
<feature type="domain" description="Fe2OG dioxygenase" evidence="8">
    <location>
        <begin position="78"/>
        <end position="178"/>
    </location>
</feature>
<dbReference type="NCBIfam" id="NF003973">
    <property type="entry name" value="PRK05467.1-2"/>
    <property type="match status" value="1"/>
</dbReference>
<dbReference type="Pfam" id="PF13640">
    <property type="entry name" value="2OG-FeII_Oxy_3"/>
    <property type="match status" value="1"/>
</dbReference>
<dbReference type="EMBL" id="FNUZ01000004">
    <property type="protein sequence ID" value="SEG44809.1"/>
    <property type="molecule type" value="Genomic_DNA"/>
</dbReference>